<dbReference type="AlphaFoldDB" id="A0A835WTH0"/>
<reference evidence="2" key="1">
    <citation type="journal article" date="2020" name="bioRxiv">
        <title>Comparative genomics of Chlamydomonas.</title>
        <authorList>
            <person name="Craig R.J."/>
            <person name="Hasan A.R."/>
            <person name="Ness R.W."/>
            <person name="Keightley P.D."/>
        </authorList>
    </citation>
    <scope>NUCLEOTIDE SEQUENCE</scope>
    <source>
        <strain evidence="2">CCAP 11/173</strain>
    </source>
</reference>
<dbReference type="InterPro" id="IPR032710">
    <property type="entry name" value="NTF2-like_dom_sf"/>
</dbReference>
<evidence type="ECO:0000313" key="3">
    <source>
        <dbReference type="Proteomes" id="UP000613740"/>
    </source>
</evidence>
<feature type="domain" description="Calcium/calmodulin-dependent protein kinase II association-domain" evidence="1">
    <location>
        <begin position="59"/>
        <end position="185"/>
    </location>
</feature>
<protein>
    <recommendedName>
        <fullName evidence="1">Calcium/calmodulin-dependent protein kinase II association-domain domain-containing protein</fullName>
    </recommendedName>
</protein>
<sequence length="193" mass="21251">MQTAQQFTRMFGRALPSLCRECRKGVPSVMNAPVQSLVAGLHSSAAPHFPTPAVPEAEAKQVLEAFNAWNDALATKDPAKVASLYSPDAVLLPTVSDRVRNTPEKIRDYFSAFLKKEPQGAIDQIDGVSPNIRFLAPDVAINSGTYVFALKNDDGSRSKVRARYSYVYRKRDGKYMIEEHHSSVLPETGGRVV</sequence>
<evidence type="ECO:0000313" key="2">
    <source>
        <dbReference type="EMBL" id="KAG2452265.1"/>
    </source>
</evidence>
<dbReference type="GO" id="GO:0005516">
    <property type="term" value="F:calmodulin binding"/>
    <property type="evidence" value="ECO:0007669"/>
    <property type="project" value="InterPro"/>
</dbReference>
<dbReference type="EMBL" id="JAEHOD010000006">
    <property type="protein sequence ID" value="KAG2452265.1"/>
    <property type="molecule type" value="Genomic_DNA"/>
</dbReference>
<organism evidence="2 3">
    <name type="scientific">Chlamydomonas schloesseri</name>
    <dbReference type="NCBI Taxonomy" id="2026947"/>
    <lineage>
        <taxon>Eukaryota</taxon>
        <taxon>Viridiplantae</taxon>
        <taxon>Chlorophyta</taxon>
        <taxon>core chlorophytes</taxon>
        <taxon>Chlorophyceae</taxon>
        <taxon>CS clade</taxon>
        <taxon>Chlamydomonadales</taxon>
        <taxon>Chlamydomonadaceae</taxon>
        <taxon>Chlamydomonas</taxon>
    </lineage>
</organism>
<comment type="caution">
    <text evidence="2">The sequence shown here is derived from an EMBL/GenBank/DDBJ whole genome shotgun (WGS) entry which is preliminary data.</text>
</comment>
<evidence type="ECO:0000259" key="1">
    <source>
        <dbReference type="Pfam" id="PF08332"/>
    </source>
</evidence>
<dbReference type="CDD" id="cd00531">
    <property type="entry name" value="NTF2_like"/>
    <property type="match status" value="1"/>
</dbReference>
<dbReference type="Pfam" id="PF08332">
    <property type="entry name" value="CaMKII_AD"/>
    <property type="match status" value="1"/>
</dbReference>
<dbReference type="OrthoDB" id="526748at2759"/>
<dbReference type="Gene3D" id="3.10.450.50">
    <property type="match status" value="1"/>
</dbReference>
<accession>A0A835WTH0</accession>
<dbReference type="InterPro" id="IPR013543">
    <property type="entry name" value="Ca/CaM-dep_prot_kinase-assoc"/>
</dbReference>
<dbReference type="GO" id="GO:0004683">
    <property type="term" value="F:calcium/calmodulin-dependent protein kinase activity"/>
    <property type="evidence" value="ECO:0007669"/>
    <property type="project" value="InterPro"/>
</dbReference>
<dbReference type="NCBIfam" id="TIGR02246">
    <property type="entry name" value="SgcJ/EcaC family oxidoreductase"/>
    <property type="match status" value="1"/>
</dbReference>
<dbReference type="SUPFAM" id="SSF54427">
    <property type="entry name" value="NTF2-like"/>
    <property type="match status" value="1"/>
</dbReference>
<gene>
    <name evidence="2" type="ORF">HYH02_003289</name>
</gene>
<proteinExistence type="predicted"/>
<keyword evidence="3" id="KW-1185">Reference proteome</keyword>
<dbReference type="Proteomes" id="UP000613740">
    <property type="component" value="Unassembled WGS sequence"/>
</dbReference>
<dbReference type="InterPro" id="IPR011944">
    <property type="entry name" value="Steroid_delta5-4_isomerase"/>
</dbReference>
<name>A0A835WTH0_9CHLO</name>